<dbReference type="SUPFAM" id="SSF56801">
    <property type="entry name" value="Acetyl-CoA synthetase-like"/>
    <property type="match status" value="1"/>
</dbReference>
<evidence type="ECO:0000259" key="1">
    <source>
        <dbReference type="Pfam" id="PF00501"/>
    </source>
</evidence>
<dbReference type="Pfam" id="PF00501">
    <property type="entry name" value="AMP-binding"/>
    <property type="match status" value="1"/>
</dbReference>
<dbReference type="Gene3D" id="3.30.300.30">
    <property type="match status" value="1"/>
</dbReference>
<dbReference type="Proteomes" id="UP001589854">
    <property type="component" value="Unassembled WGS sequence"/>
</dbReference>
<protein>
    <submittedName>
        <fullName evidence="3">Long-chain fatty acid--CoA ligase</fullName>
    </submittedName>
</protein>
<comment type="caution">
    <text evidence="3">The sequence shown here is derived from an EMBL/GenBank/DDBJ whole genome shotgun (WGS) entry which is preliminary data.</text>
</comment>
<dbReference type="PROSITE" id="PS00455">
    <property type="entry name" value="AMP_BINDING"/>
    <property type="match status" value="1"/>
</dbReference>
<keyword evidence="4" id="KW-1185">Reference proteome</keyword>
<evidence type="ECO:0000259" key="2">
    <source>
        <dbReference type="Pfam" id="PF13193"/>
    </source>
</evidence>
<evidence type="ECO:0000313" key="4">
    <source>
        <dbReference type="Proteomes" id="UP001589854"/>
    </source>
</evidence>
<dbReference type="InterPro" id="IPR000873">
    <property type="entry name" value="AMP-dep_synth/lig_dom"/>
</dbReference>
<feature type="domain" description="AMP-binding enzyme C-terminal" evidence="2">
    <location>
        <begin position="450"/>
        <end position="524"/>
    </location>
</feature>
<feature type="domain" description="AMP-dependent synthetase/ligase" evidence="1">
    <location>
        <begin position="31"/>
        <end position="399"/>
    </location>
</feature>
<dbReference type="EMBL" id="JBHLVO010000002">
    <property type="protein sequence ID" value="MFC0270675.1"/>
    <property type="molecule type" value="Genomic_DNA"/>
</dbReference>
<dbReference type="InterPro" id="IPR045851">
    <property type="entry name" value="AMP-bd_C_sf"/>
</dbReference>
<gene>
    <name evidence="3" type="ORF">ACFFIX_04315</name>
</gene>
<accession>A0ABV6GAH2</accession>
<dbReference type="Gene3D" id="3.40.50.980">
    <property type="match status" value="2"/>
</dbReference>
<proteinExistence type="predicted"/>
<dbReference type="InterPro" id="IPR020845">
    <property type="entry name" value="AMP-binding_CS"/>
</dbReference>
<dbReference type="Pfam" id="PF13193">
    <property type="entry name" value="AMP-binding_C"/>
    <property type="match status" value="1"/>
</dbReference>
<dbReference type="GO" id="GO:0016874">
    <property type="term" value="F:ligase activity"/>
    <property type="evidence" value="ECO:0007669"/>
    <property type="project" value="UniProtKB-KW"/>
</dbReference>
<dbReference type="CDD" id="cd05936">
    <property type="entry name" value="FC-FACS_FadD_like"/>
    <property type="match status" value="1"/>
</dbReference>
<dbReference type="Gene3D" id="2.30.38.10">
    <property type="entry name" value="Luciferase, Domain 3"/>
    <property type="match status" value="1"/>
</dbReference>
<dbReference type="PANTHER" id="PTHR24096">
    <property type="entry name" value="LONG-CHAIN-FATTY-ACID--COA LIGASE"/>
    <property type="match status" value="1"/>
</dbReference>
<organism evidence="3 4">
    <name type="scientific">Metabacillus herbersteinensis</name>
    <dbReference type="NCBI Taxonomy" id="283816"/>
    <lineage>
        <taxon>Bacteria</taxon>
        <taxon>Bacillati</taxon>
        <taxon>Bacillota</taxon>
        <taxon>Bacilli</taxon>
        <taxon>Bacillales</taxon>
        <taxon>Bacillaceae</taxon>
        <taxon>Metabacillus</taxon>
    </lineage>
</organism>
<dbReference type="RefSeq" id="WP_378930884.1">
    <property type="nucleotide sequence ID" value="NZ_JBHLVO010000002.1"/>
</dbReference>
<keyword evidence="3" id="KW-0436">Ligase</keyword>
<sequence>MENTSQWYAKYPEHISHDLEIPNISLPEMLQQTVKTYGTHEAISFYGKTFSYEHVAKMVFAFASSLQQINVQKGDRVAIMLPNCPQYVVAYYGSLTTGSIVTQINPMLVERELEYILNDSGAETIVVFDALYPRVKAVQAKTKLKNVISVSLQTGVAPAEPDSTFESFLAKQTGNVAPVLIDPEHDVAVLQYTGGTTGRSKGAMLTHRNLVANVVQSYEFFKEDLKLGEDRCLTVIPLFHVFGMTSCMNFAVLCGNAMVMLPRFDLEEVLQTIKREQPSIFPGVPTMYVALTNHPKADEYGLDSIRTCNSGSAPMPVELLKEFEGKTGANILEGYGLSEAAPTTHCNPAFAERKPGTVGLGFPQTAYKIVDVATGTIEQKPGELGEIIVKGPQVMKGYWNMPEETAVTLRDGWLYTGDIARVDEEGYLSIVDRKKDMIIASGFNVYPRDIEEVLYEHPSVQEAVVIGVPDQYRGETVKAFVVKKANKTATGEEIITYCRGQLSSYKIPTQIEFRDELPKTNVGKILRRALREEVVPKQ</sequence>
<dbReference type="InterPro" id="IPR025110">
    <property type="entry name" value="AMP-bd_C"/>
</dbReference>
<evidence type="ECO:0000313" key="3">
    <source>
        <dbReference type="EMBL" id="MFC0270675.1"/>
    </source>
</evidence>
<name>A0ABV6GAH2_9BACI</name>
<dbReference type="NCBIfam" id="NF004837">
    <property type="entry name" value="PRK06187.1"/>
    <property type="match status" value="1"/>
</dbReference>
<reference evidence="3 4" key="1">
    <citation type="submission" date="2024-09" db="EMBL/GenBank/DDBJ databases">
        <authorList>
            <person name="Sun Q."/>
            <person name="Mori K."/>
        </authorList>
    </citation>
    <scope>NUCLEOTIDE SEQUENCE [LARGE SCALE GENOMIC DNA]</scope>
    <source>
        <strain evidence="3 4">CCM 7228</strain>
    </source>
</reference>